<feature type="domain" description="DNA polymerase III delta subunit C-terminal" evidence="8">
    <location>
        <begin position="214"/>
        <end position="318"/>
    </location>
</feature>
<dbReference type="InterPro" id="IPR050238">
    <property type="entry name" value="DNA_Rep/Repair_Clamp_Loader"/>
</dbReference>
<dbReference type="PANTHER" id="PTHR11669">
    <property type="entry name" value="REPLICATION FACTOR C / DNA POLYMERASE III GAMMA-TAU SUBUNIT"/>
    <property type="match status" value="1"/>
</dbReference>
<evidence type="ECO:0000313" key="9">
    <source>
        <dbReference type="EMBL" id="PDH39098.1"/>
    </source>
</evidence>
<evidence type="ECO:0000256" key="3">
    <source>
        <dbReference type="ARBA" id="ARBA00022679"/>
    </source>
</evidence>
<dbReference type="Proteomes" id="UP000219327">
    <property type="component" value="Unassembled WGS sequence"/>
</dbReference>
<evidence type="ECO:0000256" key="7">
    <source>
        <dbReference type="ARBA" id="ARBA00049244"/>
    </source>
</evidence>
<keyword evidence="6" id="KW-0239">DNA-directed DNA polymerase</keyword>
<sequence>MAASALLPWHVEHWQRIQAQVAANRLPHALLFAGPTGLGKRLFANRLMDLRLCADNDGSVDACGVCANCLLRKAETHPDRFELMPEDGSDQIKIDQVRTMVDWAYQTAQRGKGKYVLIAPAEVLNIQSANALLKCLEEPPSGTHFVLIADTPGQLIPTIRSRCSTMFFRPPPTDAAMSWLESQTEYQPEHEVLLKIAGGAPLAVEAMINAGYLETRACVLNLFSVLRDGGSPVSAASVVVKQMPETVIGIMVSLILDLVRLVRGDIEIRHVDVTSDLAPLSRGIPEAQWFLLLDYLIECRALLASGANPNAQLMMEGICTRTAEALA</sequence>
<dbReference type="GO" id="GO:0009360">
    <property type="term" value="C:DNA polymerase III complex"/>
    <property type="evidence" value="ECO:0007669"/>
    <property type="project" value="InterPro"/>
</dbReference>
<dbReference type="SUPFAM" id="SSF52540">
    <property type="entry name" value="P-loop containing nucleoside triphosphate hydrolases"/>
    <property type="match status" value="1"/>
</dbReference>
<evidence type="ECO:0000256" key="4">
    <source>
        <dbReference type="ARBA" id="ARBA00022695"/>
    </source>
</evidence>
<dbReference type="GO" id="GO:0006261">
    <property type="term" value="P:DNA-templated DNA replication"/>
    <property type="evidence" value="ECO:0007669"/>
    <property type="project" value="TreeGrafter"/>
</dbReference>
<protein>
    <recommendedName>
        <fullName evidence="2">DNA polymerase III subunit delta'</fullName>
        <ecNumber evidence="1">2.7.7.7</ecNumber>
    </recommendedName>
</protein>
<dbReference type="Pfam" id="PF09115">
    <property type="entry name" value="DNApol3-delta_C"/>
    <property type="match status" value="1"/>
</dbReference>
<keyword evidence="3" id="KW-0808">Transferase</keyword>
<comment type="catalytic activity">
    <reaction evidence="7">
        <text>DNA(n) + a 2'-deoxyribonucleoside 5'-triphosphate = DNA(n+1) + diphosphate</text>
        <dbReference type="Rhea" id="RHEA:22508"/>
        <dbReference type="Rhea" id="RHEA-COMP:17339"/>
        <dbReference type="Rhea" id="RHEA-COMP:17340"/>
        <dbReference type="ChEBI" id="CHEBI:33019"/>
        <dbReference type="ChEBI" id="CHEBI:61560"/>
        <dbReference type="ChEBI" id="CHEBI:173112"/>
        <dbReference type="EC" id="2.7.7.7"/>
    </reaction>
</comment>
<dbReference type="Pfam" id="PF13177">
    <property type="entry name" value="DNA_pol3_delta2"/>
    <property type="match status" value="1"/>
</dbReference>
<keyword evidence="5" id="KW-0235">DNA replication</keyword>
<comment type="caution">
    <text evidence="9">The sequence shown here is derived from an EMBL/GenBank/DDBJ whole genome shotgun (WGS) entry which is preliminary data.</text>
</comment>
<accession>A0A2A5WS52</accession>
<dbReference type="NCBIfam" id="TIGR00678">
    <property type="entry name" value="holB"/>
    <property type="match status" value="1"/>
</dbReference>
<keyword evidence="4" id="KW-0548">Nucleotidyltransferase</keyword>
<dbReference type="EMBL" id="NTKD01000029">
    <property type="protein sequence ID" value="PDH39098.1"/>
    <property type="molecule type" value="Genomic_DNA"/>
</dbReference>
<dbReference type="Gene3D" id="1.20.272.10">
    <property type="match status" value="1"/>
</dbReference>
<dbReference type="EC" id="2.7.7.7" evidence="1"/>
<dbReference type="PANTHER" id="PTHR11669:SF8">
    <property type="entry name" value="DNA POLYMERASE III SUBUNIT DELTA"/>
    <property type="match status" value="1"/>
</dbReference>
<dbReference type="AlphaFoldDB" id="A0A2A5WS52"/>
<evidence type="ECO:0000256" key="1">
    <source>
        <dbReference type="ARBA" id="ARBA00012417"/>
    </source>
</evidence>
<evidence type="ECO:0000256" key="6">
    <source>
        <dbReference type="ARBA" id="ARBA00022932"/>
    </source>
</evidence>
<evidence type="ECO:0000313" key="10">
    <source>
        <dbReference type="Proteomes" id="UP000219327"/>
    </source>
</evidence>
<dbReference type="InterPro" id="IPR015199">
    <property type="entry name" value="DNA_pol_III_delta_C"/>
</dbReference>
<dbReference type="GO" id="GO:0003887">
    <property type="term" value="F:DNA-directed DNA polymerase activity"/>
    <property type="evidence" value="ECO:0007669"/>
    <property type="project" value="UniProtKB-KW"/>
</dbReference>
<reference evidence="9 10" key="1">
    <citation type="submission" date="2017-08" db="EMBL/GenBank/DDBJ databases">
        <title>Fine stratification of microbial communities through a metagenomic profile of the photic zone.</title>
        <authorList>
            <person name="Haro-Moreno J.M."/>
            <person name="Lopez-Perez M."/>
            <person name="De La Torre J."/>
            <person name="Picazo A."/>
            <person name="Camacho A."/>
            <person name="Rodriguez-Valera F."/>
        </authorList>
    </citation>
    <scope>NUCLEOTIDE SEQUENCE [LARGE SCALE GENOMIC DNA]</scope>
    <source>
        <strain evidence="9">MED-G24</strain>
    </source>
</reference>
<dbReference type="GO" id="GO:0008408">
    <property type="term" value="F:3'-5' exonuclease activity"/>
    <property type="evidence" value="ECO:0007669"/>
    <property type="project" value="InterPro"/>
</dbReference>
<dbReference type="InterPro" id="IPR027417">
    <property type="entry name" value="P-loop_NTPase"/>
</dbReference>
<proteinExistence type="predicted"/>
<organism evidence="9 10">
    <name type="scientific">OM182 bacterium MED-G24</name>
    <dbReference type="NCBI Taxonomy" id="1986255"/>
    <lineage>
        <taxon>Bacteria</taxon>
        <taxon>Pseudomonadati</taxon>
        <taxon>Pseudomonadota</taxon>
        <taxon>Gammaproteobacteria</taxon>
        <taxon>OMG group</taxon>
        <taxon>OM182 clade</taxon>
    </lineage>
</organism>
<evidence type="ECO:0000256" key="5">
    <source>
        <dbReference type="ARBA" id="ARBA00022705"/>
    </source>
</evidence>
<dbReference type="InterPro" id="IPR004622">
    <property type="entry name" value="DNA_pol_HolB"/>
</dbReference>
<dbReference type="Gene3D" id="3.40.50.300">
    <property type="entry name" value="P-loop containing nucleotide triphosphate hydrolases"/>
    <property type="match status" value="1"/>
</dbReference>
<dbReference type="GO" id="GO:0003677">
    <property type="term" value="F:DNA binding"/>
    <property type="evidence" value="ECO:0007669"/>
    <property type="project" value="InterPro"/>
</dbReference>
<evidence type="ECO:0000259" key="8">
    <source>
        <dbReference type="Pfam" id="PF09115"/>
    </source>
</evidence>
<evidence type="ECO:0000256" key="2">
    <source>
        <dbReference type="ARBA" id="ARBA00014363"/>
    </source>
</evidence>
<name>A0A2A5WS52_9GAMM</name>
<gene>
    <name evidence="9" type="primary">holB</name>
    <name evidence="9" type="ORF">CNE99_06195</name>
</gene>